<dbReference type="PANTHER" id="PTHR42973">
    <property type="entry name" value="BINDING OXIDOREDUCTASE, PUTATIVE (AFU_ORTHOLOGUE AFUA_1G17690)-RELATED"/>
    <property type="match status" value="1"/>
</dbReference>
<organism evidence="7 8">
    <name type="scientific">Beauveria asiatica</name>
    <dbReference type="NCBI Taxonomy" id="1069075"/>
    <lineage>
        <taxon>Eukaryota</taxon>
        <taxon>Fungi</taxon>
        <taxon>Dikarya</taxon>
        <taxon>Ascomycota</taxon>
        <taxon>Pezizomycotina</taxon>
        <taxon>Sordariomycetes</taxon>
        <taxon>Hypocreomycetidae</taxon>
        <taxon>Hypocreales</taxon>
        <taxon>Cordycipitaceae</taxon>
        <taxon>Beauveria</taxon>
    </lineage>
</organism>
<dbReference type="Gene3D" id="3.30.465.10">
    <property type="match status" value="2"/>
</dbReference>
<dbReference type="InterPro" id="IPR050416">
    <property type="entry name" value="FAD-linked_Oxidoreductase"/>
</dbReference>
<comment type="similarity">
    <text evidence="2">Belongs to the oxygen-dependent FAD-linked oxidoreductase family.</text>
</comment>
<accession>A0AAW0S0Q0</accession>
<evidence type="ECO:0000256" key="3">
    <source>
        <dbReference type="ARBA" id="ARBA00022630"/>
    </source>
</evidence>
<dbReference type="InterPro" id="IPR016166">
    <property type="entry name" value="FAD-bd_PCMH"/>
</dbReference>
<evidence type="ECO:0000256" key="4">
    <source>
        <dbReference type="ARBA" id="ARBA00022827"/>
    </source>
</evidence>
<evidence type="ECO:0000313" key="8">
    <source>
        <dbReference type="Proteomes" id="UP001397290"/>
    </source>
</evidence>
<protein>
    <recommendedName>
        <fullName evidence="6">FAD-binding PCMH-type domain-containing protein</fullName>
    </recommendedName>
</protein>
<keyword evidence="5" id="KW-0560">Oxidoreductase</keyword>
<dbReference type="InterPro" id="IPR016169">
    <property type="entry name" value="FAD-bd_PCMH_sub2"/>
</dbReference>
<comment type="cofactor">
    <cofactor evidence="1">
        <name>FAD</name>
        <dbReference type="ChEBI" id="CHEBI:57692"/>
    </cofactor>
</comment>
<keyword evidence="8" id="KW-1185">Reference proteome</keyword>
<dbReference type="GO" id="GO:0016491">
    <property type="term" value="F:oxidoreductase activity"/>
    <property type="evidence" value="ECO:0007669"/>
    <property type="project" value="UniProtKB-KW"/>
</dbReference>
<name>A0AAW0S0Q0_9HYPO</name>
<evidence type="ECO:0000256" key="1">
    <source>
        <dbReference type="ARBA" id="ARBA00001974"/>
    </source>
</evidence>
<dbReference type="PANTHER" id="PTHR42973:SF39">
    <property type="entry name" value="FAD-BINDING PCMH-TYPE DOMAIN-CONTAINING PROTEIN"/>
    <property type="match status" value="1"/>
</dbReference>
<dbReference type="PROSITE" id="PS51387">
    <property type="entry name" value="FAD_PCMH"/>
    <property type="match status" value="1"/>
</dbReference>
<dbReference type="Gene3D" id="3.40.462.20">
    <property type="match status" value="1"/>
</dbReference>
<dbReference type="PROSITE" id="PS00862">
    <property type="entry name" value="OX2_COVAL_FAD"/>
    <property type="match status" value="1"/>
</dbReference>
<dbReference type="Proteomes" id="UP001397290">
    <property type="component" value="Unassembled WGS sequence"/>
</dbReference>
<dbReference type="InterPro" id="IPR006093">
    <property type="entry name" value="Oxy_OxRdtase_FAD_BS"/>
</dbReference>
<proteinExistence type="inferred from homology"/>
<evidence type="ECO:0000256" key="2">
    <source>
        <dbReference type="ARBA" id="ARBA00005466"/>
    </source>
</evidence>
<evidence type="ECO:0000259" key="6">
    <source>
        <dbReference type="PROSITE" id="PS51387"/>
    </source>
</evidence>
<evidence type="ECO:0000313" key="7">
    <source>
        <dbReference type="EMBL" id="KAK8148040.1"/>
    </source>
</evidence>
<dbReference type="Pfam" id="PF01565">
    <property type="entry name" value="FAD_binding_4"/>
    <property type="match status" value="1"/>
</dbReference>
<dbReference type="AlphaFoldDB" id="A0AAW0S0Q0"/>
<keyword evidence="4" id="KW-0274">FAD</keyword>
<dbReference type="InterPro" id="IPR036318">
    <property type="entry name" value="FAD-bd_PCMH-like_sf"/>
</dbReference>
<dbReference type="GO" id="GO:0071949">
    <property type="term" value="F:FAD binding"/>
    <property type="evidence" value="ECO:0007669"/>
    <property type="project" value="InterPro"/>
</dbReference>
<comment type="caution">
    <text evidence="7">The sequence shown here is derived from an EMBL/GenBank/DDBJ whole genome shotgun (WGS) entry which is preliminary data.</text>
</comment>
<keyword evidence="3" id="KW-0285">Flavoprotein</keyword>
<dbReference type="EMBL" id="JAAHCF010000110">
    <property type="protein sequence ID" value="KAK8148040.1"/>
    <property type="molecule type" value="Genomic_DNA"/>
</dbReference>
<dbReference type="InterPro" id="IPR006094">
    <property type="entry name" value="Oxid_FAD_bind_N"/>
</dbReference>
<dbReference type="SUPFAM" id="SSF56176">
    <property type="entry name" value="FAD-binding/transporter-associated domain-like"/>
    <property type="match status" value="1"/>
</dbReference>
<gene>
    <name evidence="7" type="ORF">G3M48_000519</name>
</gene>
<reference evidence="7 8" key="1">
    <citation type="submission" date="2020-02" db="EMBL/GenBank/DDBJ databases">
        <title>Comparative genomics of the hypocrealean fungal genus Beauvera.</title>
        <authorList>
            <person name="Showalter D.N."/>
            <person name="Bushley K.E."/>
            <person name="Rehner S.A."/>
        </authorList>
    </citation>
    <scope>NUCLEOTIDE SEQUENCE [LARGE SCALE GENOMIC DNA]</scope>
    <source>
        <strain evidence="7 8">ARSEF4384</strain>
    </source>
</reference>
<evidence type="ECO:0000256" key="5">
    <source>
        <dbReference type="ARBA" id="ARBA00023002"/>
    </source>
</evidence>
<feature type="domain" description="FAD-binding PCMH-type" evidence="6">
    <location>
        <begin position="35"/>
        <end position="216"/>
    </location>
</feature>
<sequence>MTFNPEIQGNQFMPGTAAYTRANDLYATSTYGEERDMNPGEILQPTGIEDIQNIVKYANHVGKPIAIRSGGHQYSGACSTGPNGIQLDLKPTFRRPKLDLQLIRDAINDKVYIKSSVSWTLSEFYDFLLDHGVFLPTGQCATVCLGGHVQTGGYGMLARSFGLFGDYVVELDIVDASGNAVTITKATHPDLFYGFLGGSPGNMGVLTHFKVEVQEDRKHQDSKGLWIAFPYRQNTLKHLLDILVKKGEDANLERNYDLTVNILSRQLNLLDLFPGSESELKENLPKEVHDGHKNVADLLKFKYALIIVYAQWVNFGTDTYSPDLFNQIKSVPHIFKFGKETPPGYPMSKIASWWLFRSAREFPYPYVKRTNTTKSTTLSKDGWSDWFSGRIDKVLSHEDNGLYVSSQLQVMGGTNSMFWKNANNGTAYSWRDATVTGTWDIFYQDTRNEADKWQDENDEGTLVHFSKDDRRLLWGSYGDWDMKHVWKYYYDPETYQKLQQIRKQADPKGIFTASPFCVEAAK</sequence>